<comment type="caution">
    <text evidence="2">The sequence shown here is derived from an EMBL/GenBank/DDBJ whole genome shotgun (WGS) entry which is preliminary data.</text>
</comment>
<organism evidence="2 3">
    <name type="scientific">Tanacetum coccineum</name>
    <dbReference type="NCBI Taxonomy" id="301880"/>
    <lineage>
        <taxon>Eukaryota</taxon>
        <taxon>Viridiplantae</taxon>
        <taxon>Streptophyta</taxon>
        <taxon>Embryophyta</taxon>
        <taxon>Tracheophyta</taxon>
        <taxon>Spermatophyta</taxon>
        <taxon>Magnoliopsida</taxon>
        <taxon>eudicotyledons</taxon>
        <taxon>Gunneridae</taxon>
        <taxon>Pentapetalae</taxon>
        <taxon>asterids</taxon>
        <taxon>campanulids</taxon>
        <taxon>Asterales</taxon>
        <taxon>Asteraceae</taxon>
        <taxon>Asteroideae</taxon>
        <taxon>Anthemideae</taxon>
        <taxon>Anthemidinae</taxon>
        <taxon>Tanacetum</taxon>
    </lineage>
</organism>
<name>A0ABQ5FDU6_9ASTR</name>
<evidence type="ECO:0000313" key="2">
    <source>
        <dbReference type="EMBL" id="GJT60912.1"/>
    </source>
</evidence>
<dbReference type="Proteomes" id="UP001151760">
    <property type="component" value="Unassembled WGS sequence"/>
</dbReference>
<reference evidence="2" key="2">
    <citation type="submission" date="2022-01" db="EMBL/GenBank/DDBJ databases">
        <authorList>
            <person name="Yamashiro T."/>
            <person name="Shiraishi A."/>
            <person name="Satake H."/>
            <person name="Nakayama K."/>
        </authorList>
    </citation>
    <scope>NUCLEOTIDE SEQUENCE</scope>
</reference>
<feature type="compositionally biased region" description="Low complexity" evidence="1">
    <location>
        <begin position="207"/>
        <end position="223"/>
    </location>
</feature>
<gene>
    <name evidence="2" type="ORF">Tco_1004445</name>
</gene>
<protein>
    <submittedName>
        <fullName evidence="2">Uncharacterized protein</fullName>
    </submittedName>
</protein>
<proteinExistence type="predicted"/>
<reference evidence="2" key="1">
    <citation type="journal article" date="2022" name="Int. J. Mol. Sci.">
        <title>Draft Genome of Tanacetum Coccineum: Genomic Comparison of Closely Related Tanacetum-Family Plants.</title>
        <authorList>
            <person name="Yamashiro T."/>
            <person name="Shiraishi A."/>
            <person name="Nakayama K."/>
            <person name="Satake H."/>
        </authorList>
    </citation>
    <scope>NUCLEOTIDE SEQUENCE</scope>
</reference>
<evidence type="ECO:0000313" key="3">
    <source>
        <dbReference type="Proteomes" id="UP001151760"/>
    </source>
</evidence>
<sequence>MMDDIDGEFSFLLREGVDTKGEDDILLTDSSVAERLKIQKVGVFLKVTEFPYAKELIKSADCYLIVAHVNPSSWVNVEEYVEFEAKCNGALQDLEKNPLVLDIRAMFATLKGQVEKLHGEYSRLVLEEKNREIDGLKHDRAAIVVKVVPHVALELTRSDEMGFYVGNDLATASYPFLAKATADPYAPLEVLLSKKPKSLHASSSNVKSAPSHPQSKSKPSSSKTINQDS</sequence>
<evidence type="ECO:0000256" key="1">
    <source>
        <dbReference type="SAM" id="MobiDB-lite"/>
    </source>
</evidence>
<dbReference type="EMBL" id="BQNB010017242">
    <property type="protein sequence ID" value="GJT60912.1"/>
    <property type="molecule type" value="Genomic_DNA"/>
</dbReference>
<accession>A0ABQ5FDU6</accession>
<keyword evidence="3" id="KW-1185">Reference proteome</keyword>
<feature type="region of interest" description="Disordered" evidence="1">
    <location>
        <begin position="199"/>
        <end position="229"/>
    </location>
</feature>